<evidence type="ECO:0000256" key="11">
    <source>
        <dbReference type="ARBA" id="ARBA00023014"/>
    </source>
</evidence>
<organism evidence="16 17">
    <name type="scientific">Paenibacillus hunanensis</name>
    <dbReference type="NCBI Taxonomy" id="539262"/>
    <lineage>
        <taxon>Bacteria</taxon>
        <taxon>Bacillati</taxon>
        <taxon>Bacillota</taxon>
        <taxon>Bacilli</taxon>
        <taxon>Bacillales</taxon>
        <taxon>Paenibacillaceae</taxon>
        <taxon>Paenibacillus</taxon>
    </lineage>
</organism>
<comment type="caution">
    <text evidence="16">The sequence shown here is derived from an EMBL/GenBank/DDBJ whole genome shotgun (WGS) entry which is preliminary data.</text>
</comment>
<dbReference type="EMBL" id="JAVDQH010000019">
    <property type="protein sequence ID" value="MDR6245881.1"/>
    <property type="molecule type" value="Genomic_DNA"/>
</dbReference>
<dbReference type="InterPro" id="IPR011257">
    <property type="entry name" value="DNA_glycosylase"/>
</dbReference>
<dbReference type="InterPro" id="IPR015797">
    <property type="entry name" value="NUDIX_hydrolase-like_dom_sf"/>
</dbReference>
<dbReference type="InterPro" id="IPR000445">
    <property type="entry name" value="HhH_motif"/>
</dbReference>
<dbReference type="InterPro" id="IPR029119">
    <property type="entry name" value="MutY_C"/>
</dbReference>
<feature type="compositionally biased region" description="Basic and acidic residues" evidence="14">
    <location>
        <begin position="374"/>
        <end position="386"/>
    </location>
</feature>
<dbReference type="Pfam" id="PF00730">
    <property type="entry name" value="HhH-GPD"/>
    <property type="match status" value="1"/>
</dbReference>
<dbReference type="SMART" id="SM00478">
    <property type="entry name" value="ENDO3c"/>
    <property type="match status" value="1"/>
</dbReference>
<dbReference type="SUPFAM" id="SSF48150">
    <property type="entry name" value="DNA-glycosylase"/>
    <property type="match status" value="1"/>
</dbReference>
<dbReference type="Gene3D" id="1.10.340.30">
    <property type="entry name" value="Hypothetical protein, domain 2"/>
    <property type="match status" value="1"/>
</dbReference>
<dbReference type="PANTHER" id="PTHR42944:SF1">
    <property type="entry name" value="ADENINE DNA GLYCOSYLASE"/>
    <property type="match status" value="1"/>
</dbReference>
<comment type="catalytic activity">
    <reaction evidence="1">
        <text>Hydrolyzes free adenine bases from 7,8-dihydro-8-oxoguanine:adenine mismatched double-stranded DNA, leaving an apurinic site.</text>
        <dbReference type="EC" id="3.2.2.31"/>
    </reaction>
</comment>
<dbReference type="Pfam" id="PF00633">
    <property type="entry name" value="HHH"/>
    <property type="match status" value="1"/>
</dbReference>
<keyword evidence="11" id="KW-0411">Iron-sulfur</keyword>
<dbReference type="GO" id="GO:0016798">
    <property type="term" value="F:hydrolase activity, acting on glycosyl bonds"/>
    <property type="evidence" value="ECO:0007669"/>
    <property type="project" value="UniProtKB-KW"/>
</dbReference>
<evidence type="ECO:0000256" key="3">
    <source>
        <dbReference type="ARBA" id="ARBA00008343"/>
    </source>
</evidence>
<dbReference type="Proteomes" id="UP001185028">
    <property type="component" value="Unassembled WGS sequence"/>
</dbReference>
<dbReference type="InterPro" id="IPR023170">
    <property type="entry name" value="HhH_base_excis_C"/>
</dbReference>
<reference evidence="16 17" key="1">
    <citation type="submission" date="2023-07" db="EMBL/GenBank/DDBJ databases">
        <title>Genomic Encyclopedia of Type Strains, Phase IV (KMG-IV): sequencing the most valuable type-strain genomes for metagenomic binning, comparative biology and taxonomic classification.</title>
        <authorList>
            <person name="Goeker M."/>
        </authorList>
    </citation>
    <scope>NUCLEOTIDE SEQUENCE [LARGE SCALE GENOMIC DNA]</scope>
    <source>
        <strain evidence="16 17">DSM 22170</strain>
    </source>
</reference>
<evidence type="ECO:0000256" key="6">
    <source>
        <dbReference type="ARBA" id="ARBA00022485"/>
    </source>
</evidence>
<comment type="similarity">
    <text evidence="3">Belongs to the Nth/MutY family.</text>
</comment>
<dbReference type="InterPro" id="IPR003265">
    <property type="entry name" value="HhH-GPD_domain"/>
</dbReference>
<dbReference type="CDD" id="cd03431">
    <property type="entry name" value="NUDIX_DNA_Glycosylase_C-MutY"/>
    <property type="match status" value="1"/>
</dbReference>
<evidence type="ECO:0000256" key="8">
    <source>
        <dbReference type="ARBA" id="ARBA00022763"/>
    </source>
</evidence>
<feature type="domain" description="HhH-GPD" evidence="15">
    <location>
        <begin position="47"/>
        <end position="198"/>
    </location>
</feature>
<evidence type="ECO:0000256" key="7">
    <source>
        <dbReference type="ARBA" id="ARBA00022723"/>
    </source>
</evidence>
<keyword evidence="12" id="KW-0234">DNA repair</keyword>
<sequence>MSNNMTNEQEAKRYFSRELLAWYDEHKRDLPWRRSRNPYHIWISEIMLQQTRVDTVIPYFLRFTERFPTVESLAEAPEEDVLKHWEGLGYYSRARNIQAAAKQVVERHDGIVPDTPDEISALKGIGPYTAGAVLSIAYNVPVPAVDGNVMRVLSRYFCLSDDIAKNSTRVKMEKLAGELIPTGRASDFNQALMELGALVCTPKSPHCLTCPVMKHCEGRMSGMEEQLPIKTKAKPPRPEHRLMAVIEGQGEHAGKVLIRQRPATGLLARMWELPHVLASDAKKAGAGADLSETAAMDRLRQVLENEGVDVRPQLEWMSAEHTFSHIQWYMRVFRCTEAGQDQQAAVAEALASSGSDPSSLANTGSAAFISTAGKPDERIAGDRTNSKVDASQVASENEQEATVQGTLDLHLSGATPEAMTRIRQQLASSAVADTLEPLEQVAEQPETYAAVPGTLLGEAFAYDYRWINAEDMEKYAFPNLFLKILQQYFGIKR</sequence>
<name>A0ABU1J3V4_9BACL</name>
<dbReference type="NCBIfam" id="TIGR01084">
    <property type="entry name" value="mutY"/>
    <property type="match status" value="1"/>
</dbReference>
<evidence type="ECO:0000256" key="13">
    <source>
        <dbReference type="ARBA" id="ARBA00023295"/>
    </source>
</evidence>
<dbReference type="EC" id="3.2.2.31" evidence="4"/>
<keyword evidence="7" id="KW-0479">Metal-binding</keyword>
<dbReference type="CDD" id="cd00056">
    <property type="entry name" value="ENDO3c"/>
    <property type="match status" value="1"/>
</dbReference>
<evidence type="ECO:0000313" key="16">
    <source>
        <dbReference type="EMBL" id="MDR6245881.1"/>
    </source>
</evidence>
<dbReference type="SUPFAM" id="SSF55811">
    <property type="entry name" value="Nudix"/>
    <property type="match status" value="1"/>
</dbReference>
<accession>A0ABU1J3V4</accession>
<evidence type="ECO:0000256" key="5">
    <source>
        <dbReference type="ARBA" id="ARBA00022023"/>
    </source>
</evidence>
<evidence type="ECO:0000256" key="4">
    <source>
        <dbReference type="ARBA" id="ARBA00012045"/>
    </source>
</evidence>
<keyword evidence="8" id="KW-0227">DNA damage</keyword>
<protein>
    <recommendedName>
        <fullName evidence="5">Adenine DNA glycosylase</fullName>
        <ecNumber evidence="4">3.2.2.31</ecNumber>
    </recommendedName>
</protein>
<evidence type="ECO:0000313" key="17">
    <source>
        <dbReference type="Proteomes" id="UP001185028"/>
    </source>
</evidence>
<keyword evidence="13 16" id="KW-0326">Glycosidase</keyword>
<evidence type="ECO:0000256" key="1">
    <source>
        <dbReference type="ARBA" id="ARBA00000843"/>
    </source>
</evidence>
<keyword evidence="6" id="KW-0004">4Fe-4S</keyword>
<dbReference type="Gene3D" id="1.10.1670.10">
    <property type="entry name" value="Helix-hairpin-Helix base-excision DNA repair enzymes (C-terminal)"/>
    <property type="match status" value="1"/>
</dbReference>
<feature type="compositionally biased region" description="Polar residues" evidence="14">
    <location>
        <begin position="387"/>
        <end position="404"/>
    </location>
</feature>
<evidence type="ECO:0000256" key="14">
    <source>
        <dbReference type="SAM" id="MobiDB-lite"/>
    </source>
</evidence>
<evidence type="ECO:0000259" key="15">
    <source>
        <dbReference type="SMART" id="SM00478"/>
    </source>
</evidence>
<evidence type="ECO:0000256" key="12">
    <source>
        <dbReference type="ARBA" id="ARBA00023204"/>
    </source>
</evidence>
<dbReference type="Pfam" id="PF14815">
    <property type="entry name" value="NUDIX_4"/>
    <property type="match status" value="1"/>
</dbReference>
<feature type="region of interest" description="Disordered" evidence="14">
    <location>
        <begin position="372"/>
        <end position="404"/>
    </location>
</feature>
<keyword evidence="10" id="KW-0408">Iron</keyword>
<keyword evidence="17" id="KW-1185">Reference proteome</keyword>
<gene>
    <name evidence="16" type="ORF">JOC58_003797</name>
</gene>
<evidence type="ECO:0000256" key="10">
    <source>
        <dbReference type="ARBA" id="ARBA00023004"/>
    </source>
</evidence>
<dbReference type="InterPro" id="IPR005760">
    <property type="entry name" value="A/G_AdeGlyc_MutY"/>
</dbReference>
<evidence type="ECO:0000256" key="9">
    <source>
        <dbReference type="ARBA" id="ARBA00022801"/>
    </source>
</evidence>
<comment type="cofactor">
    <cofactor evidence="2">
        <name>[4Fe-4S] cluster</name>
        <dbReference type="ChEBI" id="CHEBI:49883"/>
    </cofactor>
</comment>
<dbReference type="Gene3D" id="3.90.79.10">
    <property type="entry name" value="Nucleoside Triphosphate Pyrophosphohydrolase"/>
    <property type="match status" value="1"/>
</dbReference>
<dbReference type="InterPro" id="IPR044298">
    <property type="entry name" value="MIG/MutY"/>
</dbReference>
<proteinExistence type="inferred from homology"/>
<evidence type="ECO:0000256" key="2">
    <source>
        <dbReference type="ARBA" id="ARBA00001966"/>
    </source>
</evidence>
<keyword evidence="9 16" id="KW-0378">Hydrolase</keyword>
<dbReference type="PANTHER" id="PTHR42944">
    <property type="entry name" value="ADENINE DNA GLYCOSYLASE"/>
    <property type="match status" value="1"/>
</dbReference>